<dbReference type="eggNOG" id="COG2315">
    <property type="taxonomic scope" value="Bacteria"/>
</dbReference>
<protein>
    <recommendedName>
        <fullName evidence="3">MmcQ/YjbR family DNA-binding protein</fullName>
    </recommendedName>
</protein>
<dbReference type="Pfam" id="PF04237">
    <property type="entry name" value="YjbR"/>
    <property type="match status" value="1"/>
</dbReference>
<accession>U2KSB3</accession>
<dbReference type="STRING" id="411473.RUMCAL_01768"/>
<comment type="caution">
    <text evidence="1">The sequence shown here is derived from an EMBL/GenBank/DDBJ whole genome shotgun (WGS) entry which is preliminary data.</text>
</comment>
<keyword evidence="2" id="KW-1185">Reference proteome</keyword>
<organism evidence="1 2">
    <name type="scientific">Ruminococcus callidus ATCC 27760</name>
    <dbReference type="NCBI Taxonomy" id="411473"/>
    <lineage>
        <taxon>Bacteria</taxon>
        <taxon>Bacillati</taxon>
        <taxon>Bacillota</taxon>
        <taxon>Clostridia</taxon>
        <taxon>Eubacteriales</taxon>
        <taxon>Oscillospiraceae</taxon>
        <taxon>Ruminococcus</taxon>
    </lineage>
</organism>
<name>U2KSB3_9FIRM</name>
<dbReference type="InterPro" id="IPR007351">
    <property type="entry name" value="YjbR"/>
</dbReference>
<reference evidence="1 2" key="1">
    <citation type="submission" date="2013-07" db="EMBL/GenBank/DDBJ databases">
        <authorList>
            <person name="Weinstock G."/>
            <person name="Sodergren E."/>
            <person name="Wylie T."/>
            <person name="Fulton L."/>
            <person name="Fulton R."/>
            <person name="Fronick C."/>
            <person name="O'Laughlin M."/>
            <person name="Godfrey J."/>
            <person name="Miner T."/>
            <person name="Herter B."/>
            <person name="Appelbaum E."/>
            <person name="Cordes M."/>
            <person name="Lek S."/>
            <person name="Wollam A."/>
            <person name="Pepin K.H."/>
            <person name="Palsikar V.B."/>
            <person name="Mitreva M."/>
            <person name="Wilson R.K."/>
        </authorList>
    </citation>
    <scope>NUCLEOTIDE SEQUENCE [LARGE SCALE GENOMIC DNA]</scope>
    <source>
        <strain evidence="1 2">ATCC 27760</strain>
    </source>
</reference>
<dbReference type="InterPro" id="IPR038056">
    <property type="entry name" value="YjbR-like_sf"/>
</dbReference>
<dbReference type="InterPro" id="IPR058532">
    <property type="entry name" value="YjbR/MT2646/Rv2570-like"/>
</dbReference>
<evidence type="ECO:0008006" key="3">
    <source>
        <dbReference type="Google" id="ProtNLM"/>
    </source>
</evidence>
<gene>
    <name evidence="1" type="ORF">RUMCAL_01768</name>
</gene>
<dbReference type="RefSeq" id="WP_021683236.1">
    <property type="nucleotide sequence ID" value="NZ_KI260472.1"/>
</dbReference>
<dbReference type="SUPFAM" id="SSF142906">
    <property type="entry name" value="YjbR-like"/>
    <property type="match status" value="1"/>
</dbReference>
<dbReference type="EMBL" id="AWVF01000225">
    <property type="protein sequence ID" value="ERJ94970.1"/>
    <property type="molecule type" value="Genomic_DNA"/>
</dbReference>
<dbReference type="AlphaFoldDB" id="U2KSB3"/>
<proteinExistence type="predicted"/>
<dbReference type="HOGENOM" id="CLU_105851_5_0_9"/>
<dbReference type="OrthoDB" id="9789813at2"/>
<evidence type="ECO:0000313" key="2">
    <source>
        <dbReference type="Proteomes" id="UP000016662"/>
    </source>
</evidence>
<dbReference type="PATRIC" id="fig|411473.3.peg.1445"/>
<dbReference type="Gene3D" id="3.90.1150.30">
    <property type="match status" value="1"/>
</dbReference>
<dbReference type="Proteomes" id="UP000016662">
    <property type="component" value="Unassembled WGS sequence"/>
</dbReference>
<evidence type="ECO:0000313" key="1">
    <source>
        <dbReference type="EMBL" id="ERJ94970.1"/>
    </source>
</evidence>
<sequence length="124" mass="14094">MTNQRESILRYAAENFGTTPEYLWKSTPDAAVLRHRENDKWYGLLTNIPAEKLGLPSGRTVHILNVKCSPLETGSLLQKAGIFPAYHMNKTHWVTVLLDGTMPEPELFWLLEESYSLSNGNQFS</sequence>
<dbReference type="PANTHER" id="PTHR35145:SF1">
    <property type="entry name" value="CYTOPLASMIC PROTEIN"/>
    <property type="match status" value="1"/>
</dbReference>
<dbReference type="PANTHER" id="PTHR35145">
    <property type="entry name" value="CYTOPLASMIC PROTEIN-RELATED"/>
    <property type="match status" value="1"/>
</dbReference>